<dbReference type="AlphaFoldDB" id="A0A1L8GPR7"/>
<dbReference type="PANTHER" id="PTHR14344:SF3">
    <property type="entry name" value="WD REPEAT-CONTAINING PROTEIN 6"/>
    <property type="match status" value="1"/>
</dbReference>
<evidence type="ECO:0000313" key="12">
    <source>
        <dbReference type="RefSeq" id="XP_018114585.1"/>
    </source>
</evidence>
<dbReference type="AGR" id="Xenbase:XB-GENE-6489361"/>
<organism evidence="11 12">
    <name type="scientific">Xenopus laevis</name>
    <name type="common">African clawed frog</name>
    <dbReference type="NCBI Taxonomy" id="8355"/>
    <lineage>
        <taxon>Eukaryota</taxon>
        <taxon>Metazoa</taxon>
        <taxon>Chordata</taxon>
        <taxon>Craniata</taxon>
        <taxon>Vertebrata</taxon>
        <taxon>Euteleostomi</taxon>
        <taxon>Amphibia</taxon>
        <taxon>Batrachia</taxon>
        <taxon>Anura</taxon>
        <taxon>Pipoidea</taxon>
        <taxon>Pipidae</taxon>
        <taxon>Xenopodinae</taxon>
        <taxon>Xenopus</taxon>
        <taxon>Xenopus</taxon>
    </lineage>
</organism>
<dbReference type="InterPro" id="IPR001680">
    <property type="entry name" value="WD40_rpt"/>
</dbReference>
<evidence type="ECO:0000256" key="7">
    <source>
        <dbReference type="ARBA" id="ARBA00040154"/>
    </source>
</evidence>
<gene>
    <name evidence="12 13" type="primary">wdr6.L</name>
</gene>
<name>A0A1L8GPR7_XENLA</name>
<accession>A0A1L8GPR7</accession>
<dbReference type="Pfam" id="PF00400">
    <property type="entry name" value="WD40"/>
    <property type="match status" value="3"/>
</dbReference>
<keyword evidence="2" id="KW-0963">Cytoplasm</keyword>
<keyword evidence="5" id="KW-0677">Repeat</keyword>
<evidence type="ECO:0000256" key="6">
    <source>
        <dbReference type="ARBA" id="ARBA00038255"/>
    </source>
</evidence>
<dbReference type="Bgee" id="108714676">
    <property type="expression patterns" value="Expressed in oocyte and 19 other cell types or tissues"/>
</dbReference>
<dbReference type="CTD" id="108714676"/>
<comment type="subcellular location">
    <subcellularLocation>
        <location evidence="1">Cytoplasm</location>
    </subcellularLocation>
</comment>
<dbReference type="GeneID" id="108714676"/>
<evidence type="ECO:0000256" key="3">
    <source>
        <dbReference type="ARBA" id="ARBA00022574"/>
    </source>
</evidence>
<evidence type="ECO:0000256" key="8">
    <source>
        <dbReference type="ARBA" id="ARBA00041816"/>
    </source>
</evidence>
<dbReference type="OrthoDB" id="5594999at2759"/>
<dbReference type="SUPFAM" id="SSF50978">
    <property type="entry name" value="WD40 repeat-like"/>
    <property type="match status" value="3"/>
</dbReference>
<dbReference type="GO" id="GO:0030488">
    <property type="term" value="P:tRNA methylation"/>
    <property type="evidence" value="ECO:0000318"/>
    <property type="project" value="GO_Central"/>
</dbReference>
<dbReference type="KEGG" id="xla:108714676"/>
<dbReference type="GO" id="GO:0005737">
    <property type="term" value="C:cytoplasm"/>
    <property type="evidence" value="ECO:0000318"/>
    <property type="project" value="GO_Central"/>
</dbReference>
<evidence type="ECO:0000256" key="1">
    <source>
        <dbReference type="ARBA" id="ARBA00004496"/>
    </source>
</evidence>
<comment type="function">
    <text evidence="9">Together with methyltransferase FTSJ1, methylates the 2'-O-ribose of nucleotides at position 34 of the tRNA anticodon loop of substrate tRNAs. Required for the correct positioning of the substrate tRNA for methylation. Required to suppress amino acid starvation-induced autophagy. Enhances the STK11/LKB1-induced cell growth suppression activity.</text>
</comment>
<protein>
    <recommendedName>
        <fullName evidence="7">tRNA (34-2'-O)-methyltransferase regulator WDR6</fullName>
    </recommendedName>
    <alternativeName>
        <fullName evidence="8">WD repeat-containing protein 6</fullName>
    </alternativeName>
</protein>
<dbReference type="OMA" id="IIVWSCF"/>
<dbReference type="InterPro" id="IPR051973">
    <property type="entry name" value="tRNA_Anticodon_Mtase-Reg"/>
</dbReference>
<keyword evidence="4" id="KW-0819">tRNA processing</keyword>
<comment type="similarity">
    <text evidence="6">Belongs to the WD repeat WDR6 family.</text>
</comment>
<dbReference type="Gene3D" id="2.130.10.10">
    <property type="entry name" value="YVTN repeat-like/Quinoprotein amine dehydrogenase"/>
    <property type="match status" value="4"/>
</dbReference>
<dbReference type="InterPro" id="IPR036322">
    <property type="entry name" value="WD40_repeat_dom_sf"/>
</dbReference>
<evidence type="ECO:0000313" key="13">
    <source>
        <dbReference type="Xenbase" id="XB-GENE-6489361"/>
    </source>
</evidence>
<evidence type="ECO:0000256" key="5">
    <source>
        <dbReference type="ARBA" id="ARBA00022737"/>
    </source>
</evidence>
<dbReference type="Proteomes" id="UP000186698">
    <property type="component" value="Chromosome 4L"/>
</dbReference>
<keyword evidence="3" id="KW-0853">WD repeat</keyword>
<dbReference type="PROSITE" id="PS50294">
    <property type="entry name" value="WD_REPEATS_REGION"/>
    <property type="match status" value="1"/>
</dbReference>
<dbReference type="PROSITE" id="PS00678">
    <property type="entry name" value="WD_REPEATS_1"/>
    <property type="match status" value="1"/>
</dbReference>
<dbReference type="InterPro" id="IPR015943">
    <property type="entry name" value="WD40/YVTN_repeat-like_dom_sf"/>
</dbReference>
<sequence>MESLLLISPITALEFVADHLLSGEGPYLTVYSLEKDQLTSHRKRQNVLRGYSIHGIKLRSSATVEGEPVLITVFGSKGLIVLQLTIDDHEVSLSEICMLRELHDWIWDVQWLEDGLQPASYLGLALGHNSVALYDFISGEVLKEVHCAEKCILYSACFYGQSWEELVLVSGTVFNQLVVWGVSDPTNKDGRTEPRQRISGHNGVIFSIFYEKERGLLASASDDRSLRIWDVGDLAANSFDVQCLLVLYGHQSRVWSVKLIPENIISIGEDSACIMWNYQGDIVNHFKGHKGRGIRAVAVQDQHGLIATGGADSGIRLWQTNEKSSRSNELLPLHFSSSHSPGAPKALAMVDTTLLIVMTDVGSIYTYDFISKQWSFILADENYQSYCQLDVYKTSNSVICAIGNITGDIKVFTLSFPNIARDLKCHQGKIHSLTWVAPLCPGSFTCSLFSSGPYGIMVLLEVVCVSGHVESVTEKGRFILPPCKQRWHTSVAFLPDEDFIVCGDRRGSLMLFPTNDTCREQSNFLGTTSIQSDSDTIHLKENVDDLVGVEENNCPSSDCSVLSAKCPVSPLFGIHGKLGVTSINCHNGFVYSTGRDGFYRQLKVEKGQLTVLRKQKSCKGMEWIERLSFTADGNLLVMGFHATDFVVWSTGTNEKLHCVPCGGGHRSWSYRKEEHSEVFAYIKSCDIFAYMSHPVGNTHSILKEPVHGRELTCVRSAGTFKTFRNERLHVLLTSSEDTTVNILCFNEATKSLCQLATISDHISSVKTLALARTKPHFQEDSILSVVLFSAGGRAEIECYCLQINQGKGEESVSCQVIHLASHRLDEHWDRIKNKHRLVKMDPETRYMSITVVGEEIGDITTSSLVFLAAACSDGSVRFFSMCTRYRKMLLVAESFYHQRCVLKLWSFVHRFVDGKRDLLCSAATDGRIVLWDVTDTIEQARNVLQEEHEDFQPLNLGDPCFTIPAHQCGINSLHIQETKDGHYLVASGGDDNSIHICRLTVRVTTFNTDNRTSFQLLQEFSIPSAHAAHVTGLRFLQEDLLASVSVDQRLCLWHFSKDGGLHHTSTKLCHVADVSELDCWDNLTTGGHYCVLCGQGLEIVMCKLSKVPQLDQEA</sequence>
<keyword evidence="11" id="KW-1185">Reference proteome</keyword>
<dbReference type="SMART" id="SM00320">
    <property type="entry name" value="WD40"/>
    <property type="match status" value="10"/>
</dbReference>
<evidence type="ECO:0000256" key="10">
    <source>
        <dbReference type="ARBA" id="ARBA00047056"/>
    </source>
</evidence>
<comment type="subunit">
    <text evidence="10">Interacts with FTSJ1; the interaction is direct, and required for 2'-O-methylation of position 34 in substrate tRNAs. Interacts with IRS4. Interacts with STK11/LKB1.</text>
</comment>
<reference evidence="12" key="1">
    <citation type="submission" date="2025-08" db="UniProtKB">
        <authorList>
            <consortium name="RefSeq"/>
        </authorList>
    </citation>
    <scope>IDENTIFICATION</scope>
    <source>
        <strain evidence="12">J_2021</strain>
        <tissue evidence="12">Erythrocytes</tissue>
    </source>
</reference>
<dbReference type="InterPro" id="IPR019775">
    <property type="entry name" value="WD40_repeat_CS"/>
</dbReference>
<evidence type="ECO:0000256" key="2">
    <source>
        <dbReference type="ARBA" id="ARBA00022490"/>
    </source>
</evidence>
<dbReference type="STRING" id="8355.A0A1L8GPR7"/>
<dbReference type="Xenbase" id="XB-GENE-6489361">
    <property type="gene designation" value="wdr6.L"/>
</dbReference>
<dbReference type="PaxDb" id="8355-A0A1L8GPR7"/>
<evidence type="ECO:0000313" key="11">
    <source>
        <dbReference type="Proteomes" id="UP000186698"/>
    </source>
</evidence>
<evidence type="ECO:0000256" key="9">
    <source>
        <dbReference type="ARBA" id="ARBA00045751"/>
    </source>
</evidence>
<dbReference type="RefSeq" id="XP_018114585.1">
    <property type="nucleotide sequence ID" value="XM_018259096.2"/>
</dbReference>
<proteinExistence type="inferred from homology"/>
<dbReference type="PANTHER" id="PTHR14344">
    <property type="entry name" value="WD REPEAT PROTEIN"/>
    <property type="match status" value="1"/>
</dbReference>
<dbReference type="PROSITE" id="PS50082">
    <property type="entry name" value="WD_REPEATS_2"/>
    <property type="match status" value="2"/>
</dbReference>
<evidence type="ECO:0000256" key="4">
    <source>
        <dbReference type="ARBA" id="ARBA00022694"/>
    </source>
</evidence>